<evidence type="ECO:0000256" key="2">
    <source>
        <dbReference type="ARBA" id="ARBA00022723"/>
    </source>
</evidence>
<protein>
    <recommendedName>
        <fullName evidence="10">Metalloendopeptidase</fullName>
        <ecNumber evidence="10">3.4.24.-</ecNumber>
    </recommendedName>
</protein>
<evidence type="ECO:0000256" key="1">
    <source>
        <dbReference type="ARBA" id="ARBA00022670"/>
    </source>
</evidence>
<comment type="caution">
    <text evidence="9">Lacks conserved residue(s) required for the propagation of feature annotation.</text>
</comment>
<dbReference type="InterPro" id="IPR024079">
    <property type="entry name" value="MetalloPept_cat_dom_sf"/>
</dbReference>
<dbReference type="GO" id="GO:0004222">
    <property type="term" value="F:metalloendopeptidase activity"/>
    <property type="evidence" value="ECO:0007669"/>
    <property type="project" value="UniProtKB-UniRule"/>
</dbReference>
<dbReference type="PANTHER" id="PTHR10127">
    <property type="entry name" value="DISCOIDIN, CUB, EGF, LAMININ , AND ZINC METALLOPROTEASE DOMAIN CONTAINING"/>
    <property type="match status" value="1"/>
</dbReference>
<dbReference type="InParanoid" id="A0A6J2UT51"/>
<dbReference type="SUPFAM" id="SSF55486">
    <property type="entry name" value="Metalloproteases ('zincins'), catalytic domain"/>
    <property type="match status" value="1"/>
</dbReference>
<accession>A0A6J2UT51</accession>
<dbReference type="PROSITE" id="PS51864">
    <property type="entry name" value="ASTACIN"/>
    <property type="match status" value="1"/>
</dbReference>
<feature type="signal peptide" evidence="10">
    <location>
        <begin position="1"/>
        <end position="22"/>
    </location>
</feature>
<reference evidence="13" key="1">
    <citation type="submission" date="2025-08" db="UniProtKB">
        <authorList>
            <consortium name="RefSeq"/>
        </authorList>
    </citation>
    <scope>IDENTIFICATION</scope>
</reference>
<gene>
    <name evidence="13" type="primary">LOC115806422</name>
</gene>
<dbReference type="OrthoDB" id="291007at2759"/>
<dbReference type="Pfam" id="PF01400">
    <property type="entry name" value="Astacin"/>
    <property type="match status" value="1"/>
</dbReference>
<organism evidence="12 13">
    <name type="scientific">Chanos chanos</name>
    <name type="common">Milkfish</name>
    <name type="synonym">Mugil chanos</name>
    <dbReference type="NCBI Taxonomy" id="29144"/>
    <lineage>
        <taxon>Eukaryota</taxon>
        <taxon>Metazoa</taxon>
        <taxon>Chordata</taxon>
        <taxon>Craniata</taxon>
        <taxon>Vertebrata</taxon>
        <taxon>Euteleostomi</taxon>
        <taxon>Actinopterygii</taxon>
        <taxon>Neopterygii</taxon>
        <taxon>Teleostei</taxon>
        <taxon>Ostariophysi</taxon>
        <taxon>Gonorynchiformes</taxon>
        <taxon>Chanidae</taxon>
        <taxon>Chanos</taxon>
    </lineage>
</organism>
<dbReference type="EC" id="3.4.24.-" evidence="10"/>
<dbReference type="GeneID" id="115806422"/>
<evidence type="ECO:0000256" key="6">
    <source>
        <dbReference type="ARBA" id="ARBA00023049"/>
    </source>
</evidence>
<evidence type="ECO:0000313" key="13">
    <source>
        <dbReference type="RefSeq" id="XP_030622973.1"/>
    </source>
</evidence>
<feature type="domain" description="Peptidase M12A" evidence="11">
    <location>
        <begin position="62"/>
        <end position="259"/>
    </location>
</feature>
<dbReference type="SMART" id="SM00235">
    <property type="entry name" value="ZnMc"/>
    <property type="match status" value="1"/>
</dbReference>
<dbReference type="GO" id="GO:0006508">
    <property type="term" value="P:proteolysis"/>
    <property type="evidence" value="ECO:0007669"/>
    <property type="project" value="UniProtKB-KW"/>
</dbReference>
<dbReference type="PANTHER" id="PTHR10127:SF779">
    <property type="entry name" value="METALLOENDOPEPTIDASE"/>
    <property type="match status" value="1"/>
</dbReference>
<keyword evidence="5 9" id="KW-0862">Zinc</keyword>
<keyword evidence="12" id="KW-1185">Reference proteome</keyword>
<keyword evidence="2 9" id="KW-0479">Metal-binding</keyword>
<keyword evidence="1 9" id="KW-0645">Protease</keyword>
<evidence type="ECO:0000259" key="11">
    <source>
        <dbReference type="PROSITE" id="PS51864"/>
    </source>
</evidence>
<dbReference type="Gene3D" id="3.40.390.10">
    <property type="entry name" value="Collagenase (Catalytic Domain)"/>
    <property type="match status" value="1"/>
</dbReference>
<keyword evidence="8" id="KW-1015">Disulfide bond</keyword>
<evidence type="ECO:0000256" key="10">
    <source>
        <dbReference type="RuleBase" id="RU361183"/>
    </source>
</evidence>
<evidence type="ECO:0000313" key="12">
    <source>
        <dbReference type="Proteomes" id="UP000504632"/>
    </source>
</evidence>
<evidence type="ECO:0000256" key="3">
    <source>
        <dbReference type="ARBA" id="ARBA00022729"/>
    </source>
</evidence>
<evidence type="ECO:0000256" key="9">
    <source>
        <dbReference type="PROSITE-ProRule" id="PRU01211"/>
    </source>
</evidence>
<dbReference type="RefSeq" id="XP_030622973.1">
    <property type="nucleotide sequence ID" value="XM_030767113.1"/>
</dbReference>
<keyword evidence="3 10" id="KW-0732">Signal</keyword>
<feature type="chain" id="PRO_5027148818" description="Metalloendopeptidase" evidence="10">
    <location>
        <begin position="23"/>
        <end position="259"/>
    </location>
</feature>
<feature type="binding site" evidence="9">
    <location>
        <position position="164"/>
    </location>
    <ligand>
        <name>Zn(2+)</name>
        <dbReference type="ChEBI" id="CHEBI:29105"/>
        <note>catalytic</note>
    </ligand>
</feature>
<dbReference type="InterPro" id="IPR006026">
    <property type="entry name" value="Peptidase_Metallo"/>
</dbReference>
<comment type="cofactor">
    <cofactor evidence="9 10">
        <name>Zn(2+)</name>
        <dbReference type="ChEBI" id="CHEBI:29105"/>
    </cofactor>
    <text evidence="9 10">Binds 1 zinc ion per subunit.</text>
</comment>
<evidence type="ECO:0000256" key="4">
    <source>
        <dbReference type="ARBA" id="ARBA00022801"/>
    </source>
</evidence>
<sequence>MSALQLTFGLLALFLLSSGARAEEVKESVAELLGKANRNVVREADEPYVVDDIAYTSPAERNADPCTSRGCKWPKSSDGYVYVPYAIANHYTSRELSVIERALQSFASSTCIRFVPRTNQRDYVYIQSLNGCYSYVGRIGNGQPLSLSRQGCIYHGTAQHELLHALGFNHEQTRSDRDSYVRIHLENVESGMEHNFDKIATLNQNTAYDYGSVMHYHRYAFSKNGLATIVPIPNANVEIGGATEMSYNDILRVNRLYAC</sequence>
<keyword evidence="6 9" id="KW-0482">Metalloprotease</keyword>
<evidence type="ECO:0000256" key="5">
    <source>
        <dbReference type="ARBA" id="ARBA00022833"/>
    </source>
</evidence>
<dbReference type="PRINTS" id="PR00480">
    <property type="entry name" value="ASTACIN"/>
</dbReference>
<dbReference type="GO" id="GO:0008270">
    <property type="term" value="F:zinc ion binding"/>
    <property type="evidence" value="ECO:0007669"/>
    <property type="project" value="UniProtKB-UniRule"/>
</dbReference>
<dbReference type="FunFam" id="3.40.390.10:FF:000040">
    <property type="entry name" value="Metalloendopeptidase"/>
    <property type="match status" value="1"/>
</dbReference>
<dbReference type="AlphaFoldDB" id="A0A6J2UT51"/>
<feature type="active site" evidence="9">
    <location>
        <position position="161"/>
    </location>
</feature>
<evidence type="ECO:0000256" key="7">
    <source>
        <dbReference type="ARBA" id="ARBA00023145"/>
    </source>
</evidence>
<keyword evidence="7" id="KW-0865">Zymogen</keyword>
<proteinExistence type="predicted"/>
<dbReference type="Proteomes" id="UP000504632">
    <property type="component" value="Chromosome 3"/>
</dbReference>
<feature type="binding site" evidence="9">
    <location>
        <position position="160"/>
    </location>
    <ligand>
        <name>Zn(2+)</name>
        <dbReference type="ChEBI" id="CHEBI:29105"/>
        <note>catalytic</note>
    </ligand>
</feature>
<name>A0A6J2UT51_CHACN</name>
<dbReference type="InterPro" id="IPR001506">
    <property type="entry name" value="Peptidase_M12A"/>
</dbReference>
<feature type="binding site" evidence="9">
    <location>
        <position position="170"/>
    </location>
    <ligand>
        <name>Zn(2+)</name>
        <dbReference type="ChEBI" id="CHEBI:29105"/>
        <note>catalytic</note>
    </ligand>
</feature>
<evidence type="ECO:0000256" key="8">
    <source>
        <dbReference type="ARBA" id="ARBA00023157"/>
    </source>
</evidence>
<keyword evidence="4 9" id="KW-0378">Hydrolase</keyword>